<proteinExistence type="inferred from homology"/>
<feature type="binding site" evidence="6">
    <location>
        <begin position="195"/>
        <end position="197"/>
    </location>
    <ligand>
        <name>substrate</name>
    </ligand>
</feature>
<keyword evidence="2 6" id="KW-0808">Transferase</keyword>
<evidence type="ECO:0000256" key="6">
    <source>
        <dbReference type="HAMAP-Rule" id="MF_01977"/>
    </source>
</evidence>
<keyword evidence="9" id="KW-1185">Reference proteome</keyword>
<comment type="function">
    <text evidence="6">Catalyzes the phosphorylation of D-fructose 6-phosphate, the first committing step of glycolysis. Uses inorganic phosphate (PPi) as phosphoryl donor instead of ATP like common ATP-dependent phosphofructokinases (ATP-PFKs), which renders the reaction reversible, and can thus function both in glycolysis and gluconeogenesis. Consistently, PPi-PFK can replace the enzymes of both the forward (ATP-PFK) and reverse (fructose-bisphosphatase (FBPase)) reactions.</text>
</comment>
<comment type="subcellular location">
    <subcellularLocation>
        <location evidence="6">Cytoplasm</location>
    </subcellularLocation>
</comment>
<comment type="subunit">
    <text evidence="6">Homodimer or homotetramer.</text>
</comment>
<keyword evidence="5 6" id="KW-0460">Magnesium</keyword>
<dbReference type="InterPro" id="IPR011405">
    <property type="entry name" value="PPi-PFK_SMc01852"/>
</dbReference>
<feature type="site" description="Important for catalytic activity and substrate specificity; stabilizes the transition state when the phosphoryl donor is PPi; prevents ATP from binding by mimicking the alpha-phosphate group of ATP" evidence="6">
    <location>
        <position position="123"/>
    </location>
</feature>
<organism evidence="8 9">
    <name type="scientific">Georgenia subflava</name>
    <dbReference type="NCBI Taxonomy" id="1622177"/>
    <lineage>
        <taxon>Bacteria</taxon>
        <taxon>Bacillati</taxon>
        <taxon>Actinomycetota</taxon>
        <taxon>Actinomycetes</taxon>
        <taxon>Micrococcales</taxon>
        <taxon>Bogoriellaceae</taxon>
        <taxon>Georgenia</taxon>
    </lineage>
</organism>
<dbReference type="GO" id="GO:0005737">
    <property type="term" value="C:cytoplasm"/>
    <property type="evidence" value="ECO:0007669"/>
    <property type="project" value="UniProtKB-SubCell"/>
</dbReference>
<feature type="domain" description="Phosphofructokinase" evidence="7">
    <location>
        <begin position="5"/>
        <end position="347"/>
    </location>
</feature>
<dbReference type="RefSeq" id="WP_152195474.1">
    <property type="nucleotide sequence ID" value="NZ_VUKD01000003.1"/>
</dbReference>
<sequence length="408" mass="44310">MSVRRVALLTAGGFAPCLSSAVGGLIERYTEIAPEVEIIAYQHGYHGLLTGTKVVVDDEARRRAGILHRFGGSPIGNSRVKLTNAKDLVERGLVKEGENPLAVAAEQLRTDGVDVLHTIGGDDTNTTAADLAAYLEENGYHLTVVGLPKTIDNDIVPIRQSLGAWTAAEEASEFAQNVLGEHRSGPRQLIVHEVMGRHCGWLTAAAAKSYRGWLDTQEWVPSIGLSKERWDIHAVFLPELKIDIAAEAERLRGVMDTVGNVNIFLSEGAGVPEIIAELEAKGEVVERDPFGHVRLDEINPGKWFAEQFAELIGAEKVMVQKSGYFSRSSRANAQDLRLIQSMTDLAVQSAFEGTSGVIGHDEENEDRLRAIEFPRIAGGKAFDITQDWFGDLMSGIGQDVVAAEKAAH</sequence>
<dbReference type="InterPro" id="IPR000023">
    <property type="entry name" value="Phosphofructokinase_dom"/>
</dbReference>
<keyword evidence="6" id="KW-0324">Glycolysis</keyword>
<dbReference type="InterPro" id="IPR022953">
    <property type="entry name" value="ATP_PFK"/>
</dbReference>
<dbReference type="OrthoDB" id="9802503at2"/>
<comment type="similarity">
    <text evidence="6">Belongs to the phosphofructokinase type A (PFKA) family. PPi-dependent PFK group II subfamily. Clade 'P' sub-subfamily.</text>
</comment>
<feature type="binding site" evidence="6">
    <location>
        <position position="13"/>
    </location>
    <ligand>
        <name>diphosphate</name>
        <dbReference type="ChEBI" id="CHEBI:33019"/>
    </ligand>
</feature>
<feature type="binding site" evidence="6">
    <location>
        <position position="122"/>
    </location>
    <ligand>
        <name>Mg(2+)</name>
        <dbReference type="ChEBI" id="CHEBI:18420"/>
        <note>catalytic</note>
    </ligand>
</feature>
<protein>
    <recommendedName>
        <fullName evidence="6">Pyrophosphate--fructose 6-phosphate 1-phosphotransferase</fullName>
        <ecNumber evidence="6">2.7.1.90</ecNumber>
    </recommendedName>
    <alternativeName>
        <fullName evidence="6">6-phosphofructokinase, pyrophosphate dependent</fullName>
    </alternativeName>
    <alternativeName>
        <fullName evidence="6">PPi-dependent phosphofructokinase</fullName>
        <shortName evidence="6">PPi-PFK</shortName>
    </alternativeName>
    <alternativeName>
        <fullName evidence="6">Pyrophosphate-dependent 6-phosphofructose-1-kinase</fullName>
    </alternativeName>
</protein>
<dbReference type="Proteomes" id="UP000437709">
    <property type="component" value="Unassembled WGS sequence"/>
</dbReference>
<dbReference type="SUPFAM" id="SSF53784">
    <property type="entry name" value="Phosphofructokinase"/>
    <property type="match status" value="1"/>
</dbReference>
<dbReference type="PANTHER" id="PTHR45770">
    <property type="entry name" value="ATP-DEPENDENT 6-PHOSPHOFRUCTOKINASE 1"/>
    <property type="match status" value="1"/>
</dbReference>
<evidence type="ECO:0000313" key="9">
    <source>
        <dbReference type="Proteomes" id="UP000437709"/>
    </source>
</evidence>
<comment type="pathway">
    <text evidence="6">Carbohydrate degradation; glycolysis; D-glyceraldehyde 3-phosphate and glycerone phosphate from D-glucose: step 3/4.</text>
</comment>
<name>A0A6N7EHR5_9MICO</name>
<comment type="catalytic activity">
    <reaction evidence="6">
        <text>beta-D-fructose 6-phosphate + diphosphate = beta-D-fructose 1,6-bisphosphate + phosphate + H(+)</text>
        <dbReference type="Rhea" id="RHEA:13613"/>
        <dbReference type="ChEBI" id="CHEBI:15378"/>
        <dbReference type="ChEBI" id="CHEBI:32966"/>
        <dbReference type="ChEBI" id="CHEBI:33019"/>
        <dbReference type="ChEBI" id="CHEBI:43474"/>
        <dbReference type="ChEBI" id="CHEBI:57634"/>
        <dbReference type="EC" id="2.7.1.90"/>
    </reaction>
</comment>
<dbReference type="GO" id="GO:0003872">
    <property type="term" value="F:6-phosphofructokinase activity"/>
    <property type="evidence" value="ECO:0007669"/>
    <property type="project" value="UniProtKB-UniRule"/>
</dbReference>
<dbReference type="Gene3D" id="3.40.50.450">
    <property type="match status" value="1"/>
</dbReference>
<feature type="binding site" evidence="6">
    <location>
        <position position="267"/>
    </location>
    <ligand>
        <name>substrate</name>
    </ligand>
</feature>
<dbReference type="InterPro" id="IPR035966">
    <property type="entry name" value="PKF_sf"/>
</dbReference>
<comment type="cofactor">
    <cofactor evidence="1 6">
        <name>Mg(2+)</name>
        <dbReference type="ChEBI" id="CHEBI:18420"/>
    </cofactor>
</comment>
<dbReference type="GO" id="GO:0046872">
    <property type="term" value="F:metal ion binding"/>
    <property type="evidence" value="ECO:0007669"/>
    <property type="project" value="UniProtKB-KW"/>
</dbReference>
<dbReference type="PRINTS" id="PR00476">
    <property type="entry name" value="PHFRCTKINASE"/>
</dbReference>
<dbReference type="Pfam" id="PF00365">
    <property type="entry name" value="PFK"/>
    <property type="match status" value="1"/>
</dbReference>
<dbReference type="EMBL" id="WHPC01000045">
    <property type="protein sequence ID" value="MPV37669.1"/>
    <property type="molecule type" value="Genomic_DNA"/>
</dbReference>
<feature type="site" description="Important for catalytic activity; stabilizes the transition state when the phosphoryl donor is PPi" evidence="6">
    <location>
        <position position="149"/>
    </location>
</feature>
<feature type="active site" description="Proton acceptor" evidence="6">
    <location>
        <position position="152"/>
    </location>
</feature>
<reference evidence="8 9" key="1">
    <citation type="submission" date="2019-10" db="EMBL/GenBank/DDBJ databases">
        <title>Georgenia wutianyii sp. nov. and Georgenia yuyongxinii sp. nov. isolated from plateau pika (Ochotona curzoniae) in the Qinghai-Tibet plateau of China.</title>
        <authorList>
            <person name="Tian Z."/>
        </authorList>
    </citation>
    <scope>NUCLEOTIDE SEQUENCE [LARGE SCALE GENOMIC DNA]</scope>
    <source>
        <strain evidence="8 9">JCM 19765</strain>
    </source>
</reference>
<dbReference type="PIRSF" id="PIRSF036484">
    <property type="entry name" value="PPi-PFK_SMc01852"/>
    <property type="match status" value="1"/>
</dbReference>
<comment type="activity regulation">
    <text evidence="6">Non-allosteric.</text>
</comment>
<evidence type="ECO:0000313" key="8">
    <source>
        <dbReference type="EMBL" id="MPV37669.1"/>
    </source>
</evidence>
<dbReference type="HAMAP" id="MF_01977">
    <property type="entry name" value="Phosphofructokinase_II_P"/>
    <property type="match status" value="1"/>
</dbReference>
<dbReference type="EC" id="2.7.1.90" evidence="6"/>
<evidence type="ECO:0000256" key="2">
    <source>
        <dbReference type="ARBA" id="ARBA00022679"/>
    </source>
</evidence>
<keyword evidence="6" id="KW-0963">Cytoplasm</keyword>
<dbReference type="GO" id="GO:0047334">
    <property type="term" value="F:diphosphate-fructose-6-phosphate 1-phosphotransferase activity"/>
    <property type="evidence" value="ECO:0007669"/>
    <property type="project" value="UniProtKB-EC"/>
</dbReference>
<dbReference type="AlphaFoldDB" id="A0A6N7EHR5"/>
<evidence type="ECO:0000256" key="1">
    <source>
        <dbReference type="ARBA" id="ARBA00001946"/>
    </source>
</evidence>
<feature type="binding site" evidence="6">
    <location>
        <begin position="150"/>
        <end position="152"/>
    </location>
    <ligand>
        <name>substrate</name>
    </ligand>
</feature>
<keyword evidence="3 6" id="KW-0479">Metal-binding</keyword>
<dbReference type="GO" id="GO:0006002">
    <property type="term" value="P:fructose 6-phosphate metabolic process"/>
    <property type="evidence" value="ECO:0007669"/>
    <property type="project" value="InterPro"/>
</dbReference>
<keyword evidence="4 6" id="KW-0418">Kinase</keyword>
<gene>
    <name evidence="6" type="primary">pfp</name>
    <name evidence="8" type="ORF">GB881_11575</name>
</gene>
<evidence type="ECO:0000259" key="7">
    <source>
        <dbReference type="Pfam" id="PF00365"/>
    </source>
</evidence>
<evidence type="ECO:0000256" key="5">
    <source>
        <dbReference type="ARBA" id="ARBA00022842"/>
    </source>
</evidence>
<dbReference type="UniPathway" id="UPA00109">
    <property type="reaction ID" value="UER00182"/>
</dbReference>
<feature type="binding site" evidence="6">
    <location>
        <begin position="324"/>
        <end position="327"/>
    </location>
    <ligand>
        <name>substrate</name>
    </ligand>
</feature>
<accession>A0A6N7EHR5</accession>
<dbReference type="NCBIfam" id="NF005121">
    <property type="entry name" value="PRK06555.1"/>
    <property type="match status" value="1"/>
</dbReference>
<evidence type="ECO:0000256" key="4">
    <source>
        <dbReference type="ARBA" id="ARBA00022777"/>
    </source>
</evidence>
<evidence type="ECO:0000256" key="3">
    <source>
        <dbReference type="ARBA" id="ARBA00022723"/>
    </source>
</evidence>
<comment type="caution">
    <text evidence="8">The sequence shown here is derived from an EMBL/GenBank/DDBJ whole genome shotgun (WGS) entry which is preliminary data.</text>
</comment>
<dbReference type="InterPro" id="IPR050929">
    <property type="entry name" value="PFKA"/>
</dbReference>